<evidence type="ECO:0000256" key="2">
    <source>
        <dbReference type="ARBA" id="ARBA00022475"/>
    </source>
</evidence>
<evidence type="ECO:0000256" key="1">
    <source>
        <dbReference type="ARBA" id="ARBA00004651"/>
    </source>
</evidence>
<feature type="compositionally biased region" description="Basic residues" evidence="6">
    <location>
        <begin position="328"/>
        <end position="339"/>
    </location>
</feature>
<dbReference type="RefSeq" id="WP_191827685.1">
    <property type="nucleotide sequence ID" value="NZ_JACYHB010000002.1"/>
</dbReference>
<feature type="transmembrane region" description="Helical" evidence="7">
    <location>
        <begin position="114"/>
        <end position="136"/>
    </location>
</feature>
<comment type="caution">
    <text evidence="8">The sequence shown here is derived from an EMBL/GenBank/DDBJ whole genome shotgun (WGS) entry which is preliminary data.</text>
</comment>
<dbReference type="EMBL" id="JACYHB010000002">
    <property type="protein sequence ID" value="MBD8078104.1"/>
    <property type="molecule type" value="Genomic_DNA"/>
</dbReference>
<keyword evidence="2" id="KW-1003">Cell membrane</keyword>
<organism evidence="8 9">
    <name type="scientific">Cellulosimicrobium arenosum</name>
    <dbReference type="NCBI Taxonomy" id="2708133"/>
    <lineage>
        <taxon>Bacteria</taxon>
        <taxon>Bacillati</taxon>
        <taxon>Actinomycetota</taxon>
        <taxon>Actinomycetes</taxon>
        <taxon>Micrococcales</taxon>
        <taxon>Promicromonosporaceae</taxon>
        <taxon>Cellulosimicrobium</taxon>
    </lineage>
</organism>
<keyword evidence="4 7" id="KW-1133">Transmembrane helix</keyword>
<dbReference type="PANTHER" id="PTHR30213">
    <property type="entry name" value="INNER MEMBRANE PROTEIN YHJD"/>
    <property type="match status" value="1"/>
</dbReference>
<evidence type="ECO:0000313" key="8">
    <source>
        <dbReference type="EMBL" id="MBD8078104.1"/>
    </source>
</evidence>
<evidence type="ECO:0000256" key="4">
    <source>
        <dbReference type="ARBA" id="ARBA00022989"/>
    </source>
</evidence>
<accession>A0A927G744</accession>
<dbReference type="Pfam" id="PF03631">
    <property type="entry name" value="Virul_fac_BrkB"/>
    <property type="match status" value="1"/>
</dbReference>
<evidence type="ECO:0000256" key="7">
    <source>
        <dbReference type="SAM" id="Phobius"/>
    </source>
</evidence>
<evidence type="ECO:0000256" key="6">
    <source>
        <dbReference type="SAM" id="MobiDB-lite"/>
    </source>
</evidence>
<gene>
    <name evidence="8" type="ORF">IF651_03405</name>
</gene>
<keyword evidence="3 7" id="KW-0812">Transmembrane</keyword>
<feature type="compositionally biased region" description="Basic residues" evidence="6">
    <location>
        <begin position="374"/>
        <end position="384"/>
    </location>
</feature>
<evidence type="ECO:0000313" key="9">
    <source>
        <dbReference type="Proteomes" id="UP000610846"/>
    </source>
</evidence>
<reference evidence="8" key="1">
    <citation type="journal article" date="2018" name="Curr. Microbiol.">
        <title>Cellulosimicrobium arenosum sp. nov., Isolated from Marine Sediment Sand.</title>
        <authorList>
            <person name="Oh M."/>
            <person name="Kim J.H."/>
            <person name="Yoon J.H."/>
            <person name="Schumann P."/>
            <person name="Kim W."/>
        </authorList>
    </citation>
    <scope>NUCLEOTIDE SEQUENCE</scope>
    <source>
        <strain evidence="8">KCTC 49039</strain>
    </source>
</reference>
<feature type="compositionally biased region" description="Low complexity" evidence="6">
    <location>
        <begin position="342"/>
        <end position="351"/>
    </location>
</feature>
<name>A0A927G744_9MICO</name>
<keyword evidence="5 7" id="KW-0472">Membrane</keyword>
<dbReference type="InterPro" id="IPR017039">
    <property type="entry name" value="Virul_fac_BrkB"/>
</dbReference>
<feature type="transmembrane region" description="Helical" evidence="7">
    <location>
        <begin position="265"/>
        <end position="293"/>
    </location>
</feature>
<protein>
    <submittedName>
        <fullName evidence="8">YihY/virulence factor BrkB family protein</fullName>
    </submittedName>
</protein>
<proteinExistence type="predicted"/>
<feature type="transmembrane region" description="Helical" evidence="7">
    <location>
        <begin position="42"/>
        <end position="68"/>
    </location>
</feature>
<reference evidence="8" key="2">
    <citation type="submission" date="2020-09" db="EMBL/GenBank/DDBJ databases">
        <authorList>
            <person name="Yu Y."/>
        </authorList>
    </citation>
    <scope>NUCLEOTIDE SEQUENCE</scope>
    <source>
        <strain evidence="8">KCTC 49039</strain>
    </source>
</reference>
<evidence type="ECO:0000256" key="3">
    <source>
        <dbReference type="ARBA" id="ARBA00022692"/>
    </source>
</evidence>
<dbReference type="AlphaFoldDB" id="A0A927G744"/>
<feature type="transmembrane region" description="Helical" evidence="7">
    <location>
        <begin position="161"/>
        <end position="185"/>
    </location>
</feature>
<sequence length="384" mass="40486">MASTETIVASAERTIERGRALVEWWKNSRPGRAFYRYVYARGALLAGGIAYSGLFSLFAILALAYTAFVRVLGEREQLMDAVFARINDLVPGLIATDGEPGIVTPSDLLLDEGVSVASVVLVVVLLFSAASFMYYLRSAVRTMFGASDVGQNSVLARLRGLVGFFLLAIVVLVAAAAGIVVTTLSDRVLDALGITGGAAATLTTAGILLGVLLDAVVVMLVVVFLAAVPVRRRDLLVGALTAGVVFGVLRFLGSTVVAGSASSNPIIGSFAVIATLLVLVNVVARVLLMLCAWMADPPRERAPADERARHARAGRPELPVVDPVRGAGGRHLRHGRRHRAGPDAAAPAGPERSAEEWVRTGQGNGRPWSPIVRGIRRGRSPRGA</sequence>
<evidence type="ECO:0000256" key="5">
    <source>
        <dbReference type="ARBA" id="ARBA00023136"/>
    </source>
</evidence>
<dbReference type="Proteomes" id="UP000610846">
    <property type="component" value="Unassembled WGS sequence"/>
</dbReference>
<dbReference type="PANTHER" id="PTHR30213:SF1">
    <property type="entry name" value="INNER MEMBRANE PROTEIN YHJD"/>
    <property type="match status" value="1"/>
</dbReference>
<feature type="transmembrane region" description="Helical" evidence="7">
    <location>
        <begin position="235"/>
        <end position="253"/>
    </location>
</feature>
<keyword evidence="9" id="KW-1185">Reference proteome</keyword>
<dbReference type="GO" id="GO:0005886">
    <property type="term" value="C:plasma membrane"/>
    <property type="evidence" value="ECO:0007669"/>
    <property type="project" value="UniProtKB-SubCell"/>
</dbReference>
<feature type="region of interest" description="Disordered" evidence="6">
    <location>
        <begin position="304"/>
        <end position="384"/>
    </location>
</feature>
<feature type="transmembrane region" description="Helical" evidence="7">
    <location>
        <begin position="205"/>
        <end position="228"/>
    </location>
</feature>
<comment type="subcellular location">
    <subcellularLocation>
        <location evidence="1">Cell membrane</location>
        <topology evidence="1">Multi-pass membrane protein</topology>
    </subcellularLocation>
</comment>